<dbReference type="GO" id="GO:0006355">
    <property type="term" value="P:regulation of DNA-templated transcription"/>
    <property type="evidence" value="ECO:0007669"/>
    <property type="project" value="InterPro"/>
</dbReference>
<reference evidence="1 2" key="1">
    <citation type="submission" date="2020-07" db="EMBL/GenBank/DDBJ databases">
        <title>Sequencing the genomes of 1000 actinobacteria strains.</title>
        <authorList>
            <person name="Klenk H.-P."/>
        </authorList>
    </citation>
    <scope>NUCLEOTIDE SEQUENCE [LARGE SCALE GENOMIC DNA]</scope>
    <source>
        <strain evidence="1 2">DSM 22083</strain>
    </source>
</reference>
<dbReference type="InterPro" id="IPR053842">
    <property type="entry name" value="NikA-like"/>
</dbReference>
<accession>A0A7Y9IF27</accession>
<keyword evidence="2" id="KW-1185">Reference proteome</keyword>
<evidence type="ECO:0000313" key="2">
    <source>
        <dbReference type="Proteomes" id="UP000569914"/>
    </source>
</evidence>
<name>A0A7Y9IF27_9ACTN</name>
<evidence type="ECO:0000313" key="1">
    <source>
        <dbReference type="EMBL" id="NYE75456.1"/>
    </source>
</evidence>
<dbReference type="AlphaFoldDB" id="A0A7Y9IF27"/>
<comment type="caution">
    <text evidence="1">The sequence shown here is derived from an EMBL/GenBank/DDBJ whole genome shotgun (WGS) entry which is preliminary data.</text>
</comment>
<proteinExistence type="predicted"/>
<dbReference type="Pfam" id="PF21983">
    <property type="entry name" value="NikA-like"/>
    <property type="match status" value="1"/>
</dbReference>
<evidence type="ECO:0008006" key="3">
    <source>
        <dbReference type="Google" id="ProtNLM"/>
    </source>
</evidence>
<dbReference type="InterPro" id="IPR013321">
    <property type="entry name" value="Arc_rbn_hlx_hlx"/>
</dbReference>
<sequence length="76" mass="8778">MMAMTDVLIRGVAEDDLARIDERAARVGLSRSEYLRRQITREAARDEGRVSIEDLERVGRLSRDLLDEDVMRDAWS</sequence>
<dbReference type="Gene3D" id="1.10.1220.10">
    <property type="entry name" value="Met repressor-like"/>
    <property type="match status" value="1"/>
</dbReference>
<organism evidence="1 2">
    <name type="scientific">Microlunatus parietis</name>
    <dbReference type="NCBI Taxonomy" id="682979"/>
    <lineage>
        <taxon>Bacteria</taxon>
        <taxon>Bacillati</taxon>
        <taxon>Actinomycetota</taxon>
        <taxon>Actinomycetes</taxon>
        <taxon>Propionibacteriales</taxon>
        <taxon>Propionibacteriaceae</taxon>
        <taxon>Microlunatus</taxon>
    </lineage>
</organism>
<dbReference type="EMBL" id="JACCBU010000001">
    <property type="protein sequence ID" value="NYE75456.1"/>
    <property type="molecule type" value="Genomic_DNA"/>
</dbReference>
<gene>
    <name evidence="1" type="ORF">BKA15_006785</name>
</gene>
<protein>
    <recommendedName>
        <fullName evidence="3">Ribbon-helix-helix protein, copG family</fullName>
    </recommendedName>
</protein>
<dbReference type="Proteomes" id="UP000569914">
    <property type="component" value="Unassembled WGS sequence"/>
</dbReference>